<dbReference type="EMBL" id="JAVHJL010000002">
    <property type="protein sequence ID" value="KAK6508846.1"/>
    <property type="molecule type" value="Genomic_DNA"/>
</dbReference>
<proteinExistence type="predicted"/>
<dbReference type="AlphaFoldDB" id="A0AAV9WI06"/>
<name>A0AAV9WI06_9PEZI</name>
<reference evidence="1 2" key="1">
    <citation type="submission" date="2023-08" db="EMBL/GenBank/DDBJ databases">
        <authorList>
            <person name="Palmer J.M."/>
        </authorList>
    </citation>
    <scope>NUCLEOTIDE SEQUENCE [LARGE SCALE GENOMIC DNA]</scope>
    <source>
        <strain evidence="1 2">TWF481</strain>
    </source>
</reference>
<dbReference type="Proteomes" id="UP001370758">
    <property type="component" value="Unassembled WGS sequence"/>
</dbReference>
<evidence type="ECO:0000313" key="1">
    <source>
        <dbReference type="EMBL" id="KAK6508846.1"/>
    </source>
</evidence>
<accession>A0AAV9WI06</accession>
<protein>
    <submittedName>
        <fullName evidence="1">Uncharacterized protein</fullName>
    </submittedName>
</protein>
<evidence type="ECO:0000313" key="2">
    <source>
        <dbReference type="Proteomes" id="UP001370758"/>
    </source>
</evidence>
<comment type="caution">
    <text evidence="1">The sequence shown here is derived from an EMBL/GenBank/DDBJ whole genome shotgun (WGS) entry which is preliminary data.</text>
</comment>
<organism evidence="1 2">
    <name type="scientific">Arthrobotrys musiformis</name>
    <dbReference type="NCBI Taxonomy" id="47236"/>
    <lineage>
        <taxon>Eukaryota</taxon>
        <taxon>Fungi</taxon>
        <taxon>Dikarya</taxon>
        <taxon>Ascomycota</taxon>
        <taxon>Pezizomycotina</taxon>
        <taxon>Orbiliomycetes</taxon>
        <taxon>Orbiliales</taxon>
        <taxon>Orbiliaceae</taxon>
        <taxon>Arthrobotrys</taxon>
    </lineage>
</organism>
<keyword evidence="2" id="KW-1185">Reference proteome</keyword>
<sequence length="101" mass="11387">MLSRQSSGADPNVRYDRYRISSKEQQPWSETQKLISIVALTAMLADTRNKGKGSGGTTKDGDVCRVRFTVADGKSKPKPGTEIFRKVDRNLLWINNSKQHY</sequence>
<gene>
    <name evidence="1" type="ORF">TWF481_003612</name>
</gene>